<evidence type="ECO:0000313" key="5">
    <source>
        <dbReference type="EMBL" id="OBA20888.1"/>
    </source>
</evidence>
<dbReference type="SUPFAM" id="SSF47672">
    <property type="entry name" value="Transferrin receptor-like dimerisation domain"/>
    <property type="match status" value="1"/>
</dbReference>
<dbReference type="AlphaFoldDB" id="A0A1A0HAI4"/>
<dbReference type="CDD" id="cd08022">
    <property type="entry name" value="M28_PSMA_like"/>
    <property type="match status" value="1"/>
</dbReference>
<evidence type="ECO:0000313" key="6">
    <source>
        <dbReference type="Proteomes" id="UP000092555"/>
    </source>
</evidence>
<feature type="domain" description="Peptidase M28" evidence="4">
    <location>
        <begin position="351"/>
        <end position="542"/>
    </location>
</feature>
<accession>A0A1A0HAI4</accession>
<reference evidence="5 6" key="1">
    <citation type="submission" date="2016-05" db="EMBL/GenBank/DDBJ databases">
        <title>Comparative genomics of biotechnologically important yeasts.</title>
        <authorList>
            <consortium name="DOE Joint Genome Institute"/>
            <person name="Riley R."/>
            <person name="Haridas S."/>
            <person name="Wolfe K.H."/>
            <person name="Lopes M.R."/>
            <person name="Hittinger C.T."/>
            <person name="Goker M."/>
            <person name="Salamov A."/>
            <person name="Wisecaver J."/>
            <person name="Long T.M."/>
            <person name="Aerts A.L."/>
            <person name="Barry K."/>
            <person name="Choi C."/>
            <person name="Clum A."/>
            <person name="Coughlan A.Y."/>
            <person name="Deshpande S."/>
            <person name="Douglass A.P."/>
            <person name="Hanson S.J."/>
            <person name="Klenk H.-P."/>
            <person name="LaButti K."/>
            <person name="Lapidus A."/>
            <person name="Lindquist E."/>
            <person name="Lipzen A."/>
            <person name="Meier-kolthoff J.P."/>
            <person name="Ohm R.A."/>
            <person name="Otillar R.P."/>
            <person name="Pangilinan J."/>
            <person name="Peng Y."/>
            <person name="Rokas A."/>
            <person name="Rosa C.A."/>
            <person name="Scheuner C."/>
            <person name="Sibirny A.A."/>
            <person name="Slot J.C."/>
            <person name="Stielow J.B."/>
            <person name="Sun H."/>
            <person name="Kurtzman C.P."/>
            <person name="Blackwell M."/>
            <person name="Grigoriev I.V."/>
            <person name="Jeffries T.W."/>
        </authorList>
    </citation>
    <scope>NUCLEOTIDE SEQUENCE [LARGE SCALE GENOMIC DNA]</scope>
    <source>
        <strain evidence="5 6">NRRL YB-4993</strain>
    </source>
</reference>
<dbReference type="Pfam" id="PF04389">
    <property type="entry name" value="Peptidase_M28"/>
    <property type="match status" value="1"/>
</dbReference>
<dbReference type="InterPro" id="IPR003137">
    <property type="entry name" value="PA_domain"/>
</dbReference>
<comment type="caution">
    <text evidence="5">The sequence shown here is derived from an EMBL/GenBank/DDBJ whole genome shotgun (WGS) entry which is preliminary data.</text>
</comment>
<dbReference type="InterPro" id="IPR007365">
    <property type="entry name" value="TFR-like_dimer_dom"/>
</dbReference>
<dbReference type="SUPFAM" id="SSF53187">
    <property type="entry name" value="Zn-dependent exopeptidases"/>
    <property type="match status" value="1"/>
</dbReference>
<name>A0A1A0HAI4_9ASCO</name>
<sequence>MGDLVAEKNDRYDSSQISNFFGVGKFARGLLLAIALVTVTFKCTLLRSREIENPVDIILDALQTNCAAEWSRKYTSEPHLPGTNFGLAQWTKDKFDEYGWKTEIDTYDVYVSYPEGHDLNLLENGELIYKAPLREDAIPEDSTSAGNDTVPTFLAYGANGNVTAEYVYANYGTRDDFAMLKKLNVDITGKIVVARYGSIFRGLKVKFAQENGAIGLLLYSDPGDDHGITPANGYKQYPHGPARQESSVQRGNVQFAGGVGATPGDPTTPGYASKGLVERKDPHTSIGRIPVLPISYREVKPILEKLNGNGKKAPEAWVGELEGFEYNIGPSPNVTLNLYSNQIYNITPLWNVYAEIEGENKDDVIIIGNHRDAWIKGGAGDPNSGSAALIEIARALGSLKRAGYKFQRTIILQSYDGEEYGLLGSTEFGEYAARRLQKNVIAYLNMDSAAIGRHLRLKASPVLNRVLRKVAKWLPYPGETADSLYDHFLGERGDRILNLGSGSDYTVFLEHLGIPSADISFVQGKGDAIYHYHSNYDSYDWMEKYGDKGFVYHNVAAKYLSLIALDLTKHKVIDFSICDYAKDLVTYYTQLEQEIPKEWYHKPVTNRATREYLSGEEQNEKFISDISEKVFFTKERYVFPELMTPVQCSHSKRVNMLRPESHGNLTFGDVFWHAKKKLEEFVEVASNFDETSEALQAQYNKRHAMAWWLRIKLHFQVLHQNMLLKYFERNFLYTGGLHERSWFKHIVFASGRFTGYAGQTWPGIREAIEDDDIDRAVKWVGLAAKAVKRVAVQMR</sequence>
<dbReference type="PANTHER" id="PTHR10404">
    <property type="entry name" value="N-ACETYLATED-ALPHA-LINKED ACIDIC DIPEPTIDASE"/>
    <property type="match status" value="1"/>
</dbReference>
<dbReference type="InterPro" id="IPR039373">
    <property type="entry name" value="Peptidase_M28B"/>
</dbReference>
<evidence type="ECO:0000259" key="2">
    <source>
        <dbReference type="Pfam" id="PF02225"/>
    </source>
</evidence>
<dbReference type="Pfam" id="PF04253">
    <property type="entry name" value="TFR_dimer"/>
    <property type="match status" value="1"/>
</dbReference>
<dbReference type="STRING" id="869754.A0A1A0HAI4"/>
<dbReference type="OrthoDB" id="5841748at2759"/>
<dbReference type="RefSeq" id="XP_018711398.1">
    <property type="nucleotide sequence ID" value="XM_018857508.1"/>
</dbReference>
<dbReference type="Pfam" id="PF02225">
    <property type="entry name" value="PA"/>
    <property type="match status" value="1"/>
</dbReference>
<proteinExistence type="inferred from homology"/>
<dbReference type="Gene3D" id="3.40.630.10">
    <property type="entry name" value="Zn peptidases"/>
    <property type="match status" value="1"/>
</dbReference>
<evidence type="ECO:0000259" key="3">
    <source>
        <dbReference type="Pfam" id="PF04253"/>
    </source>
</evidence>
<organism evidence="5 6">
    <name type="scientific">Metschnikowia bicuspidata var. bicuspidata NRRL YB-4993</name>
    <dbReference type="NCBI Taxonomy" id="869754"/>
    <lineage>
        <taxon>Eukaryota</taxon>
        <taxon>Fungi</taxon>
        <taxon>Dikarya</taxon>
        <taxon>Ascomycota</taxon>
        <taxon>Saccharomycotina</taxon>
        <taxon>Pichiomycetes</taxon>
        <taxon>Metschnikowiaceae</taxon>
        <taxon>Metschnikowia</taxon>
    </lineage>
</organism>
<dbReference type="InterPro" id="IPR036757">
    <property type="entry name" value="TFR-like_dimer_dom_sf"/>
</dbReference>
<protein>
    <submittedName>
        <fullName evidence="5">Zn-dependent exopeptidase</fullName>
    </submittedName>
</protein>
<evidence type="ECO:0000259" key="4">
    <source>
        <dbReference type="Pfam" id="PF04389"/>
    </source>
</evidence>
<dbReference type="PANTHER" id="PTHR10404:SF46">
    <property type="entry name" value="VACUOLAR PROTEIN SORTING-ASSOCIATED PROTEIN 70"/>
    <property type="match status" value="1"/>
</dbReference>
<dbReference type="Gene3D" id="3.50.30.30">
    <property type="match status" value="1"/>
</dbReference>
<gene>
    <name evidence="5" type="ORF">METBIDRAFT_42168</name>
</gene>
<keyword evidence="6" id="KW-1185">Reference proteome</keyword>
<comment type="similarity">
    <text evidence="1">Belongs to the peptidase M28 family. M28B subfamily.</text>
</comment>
<dbReference type="SUPFAM" id="SSF52025">
    <property type="entry name" value="PA domain"/>
    <property type="match status" value="1"/>
</dbReference>
<dbReference type="GeneID" id="30030484"/>
<dbReference type="FunFam" id="3.50.30.30:FF:000008">
    <property type="entry name" value="Glutamate carboxypeptidase 2"/>
    <property type="match status" value="1"/>
</dbReference>
<dbReference type="EMBL" id="LXTC01000003">
    <property type="protein sequence ID" value="OBA20888.1"/>
    <property type="molecule type" value="Genomic_DNA"/>
</dbReference>
<dbReference type="CDD" id="cd02121">
    <property type="entry name" value="PA_GCPII_like"/>
    <property type="match status" value="1"/>
</dbReference>
<dbReference type="InterPro" id="IPR007484">
    <property type="entry name" value="Peptidase_M28"/>
</dbReference>
<dbReference type="InterPro" id="IPR046450">
    <property type="entry name" value="PA_dom_sf"/>
</dbReference>
<dbReference type="Proteomes" id="UP000092555">
    <property type="component" value="Unassembled WGS sequence"/>
</dbReference>
<dbReference type="Gene3D" id="1.20.930.40">
    <property type="entry name" value="Transferrin receptor-like, dimerisation domain"/>
    <property type="match status" value="1"/>
</dbReference>
<dbReference type="FunFam" id="3.40.630.10:FF:000101">
    <property type="entry name" value="N-acetylated alpha-linked acidic dipeptidase like 1"/>
    <property type="match status" value="1"/>
</dbReference>
<feature type="domain" description="Transferrin receptor-like dimerisation" evidence="3">
    <location>
        <begin position="673"/>
        <end position="793"/>
    </location>
</feature>
<evidence type="ECO:0000256" key="1">
    <source>
        <dbReference type="ARBA" id="ARBA00005634"/>
    </source>
</evidence>
<dbReference type="GO" id="GO:0004180">
    <property type="term" value="F:carboxypeptidase activity"/>
    <property type="evidence" value="ECO:0007669"/>
    <property type="project" value="TreeGrafter"/>
</dbReference>
<feature type="domain" description="PA" evidence="2">
    <location>
        <begin position="162"/>
        <end position="239"/>
    </location>
</feature>